<evidence type="ECO:0000313" key="1">
    <source>
        <dbReference type="EMBL" id="HGL16891.1"/>
    </source>
</evidence>
<accession>A0A7V3ZWU1</accession>
<name>A0A7V3ZWU1_UNCW3</name>
<organism evidence="1">
    <name type="scientific">candidate division WOR-3 bacterium</name>
    <dbReference type="NCBI Taxonomy" id="2052148"/>
    <lineage>
        <taxon>Bacteria</taxon>
        <taxon>Bacteria division WOR-3</taxon>
    </lineage>
</organism>
<sequence>MKKFFAFIVGVGIGAFLISLISPAAGKEVRKKFKATLKKPDPRDKIAKIKAIYSKFQVD</sequence>
<evidence type="ECO:0008006" key="2">
    <source>
        <dbReference type="Google" id="ProtNLM"/>
    </source>
</evidence>
<dbReference type="EMBL" id="DTDJ01000011">
    <property type="protein sequence ID" value="HGL16891.1"/>
    <property type="molecule type" value="Genomic_DNA"/>
</dbReference>
<reference evidence="1" key="1">
    <citation type="journal article" date="2020" name="mSystems">
        <title>Genome- and Community-Level Interaction Insights into Carbon Utilization and Element Cycling Functions of Hydrothermarchaeota in Hydrothermal Sediment.</title>
        <authorList>
            <person name="Zhou Z."/>
            <person name="Liu Y."/>
            <person name="Xu W."/>
            <person name="Pan J."/>
            <person name="Luo Z.H."/>
            <person name="Li M."/>
        </authorList>
    </citation>
    <scope>NUCLEOTIDE SEQUENCE [LARGE SCALE GENOMIC DNA]</scope>
    <source>
        <strain evidence="1">SpSt-69</strain>
    </source>
</reference>
<comment type="caution">
    <text evidence="1">The sequence shown here is derived from an EMBL/GenBank/DDBJ whole genome shotgun (WGS) entry which is preliminary data.</text>
</comment>
<gene>
    <name evidence="1" type="ORF">ENU66_00900</name>
</gene>
<protein>
    <recommendedName>
        <fullName evidence="2">YtxH domain-containing protein</fullName>
    </recommendedName>
</protein>
<dbReference type="AlphaFoldDB" id="A0A7V3ZWU1"/>
<proteinExistence type="predicted"/>